<evidence type="ECO:0000256" key="10">
    <source>
        <dbReference type="SAM" id="Phobius"/>
    </source>
</evidence>
<dbReference type="InterPro" id="IPR016940">
    <property type="entry name" value="ComGC"/>
</dbReference>
<dbReference type="EMBL" id="JBHLUK010000077">
    <property type="protein sequence ID" value="MFC0425027.1"/>
    <property type="molecule type" value="Genomic_DNA"/>
</dbReference>
<keyword evidence="4" id="KW-0488">Methylation</keyword>
<evidence type="ECO:0000256" key="9">
    <source>
        <dbReference type="ARBA" id="ARBA00043982"/>
    </source>
</evidence>
<evidence type="ECO:0000313" key="11">
    <source>
        <dbReference type="EMBL" id="MFC0425027.1"/>
    </source>
</evidence>
<comment type="similarity">
    <text evidence="9">Belongs to the ComGC family.</text>
</comment>
<comment type="caution">
    <text evidence="11">The sequence shown here is derived from an EMBL/GenBank/DDBJ whole genome shotgun (WGS) entry which is preliminary data.</text>
</comment>
<dbReference type="SUPFAM" id="SSF54523">
    <property type="entry name" value="Pili subunits"/>
    <property type="match status" value="1"/>
</dbReference>
<evidence type="ECO:0000256" key="2">
    <source>
        <dbReference type="ARBA" id="ARBA00004241"/>
    </source>
</evidence>
<feature type="transmembrane region" description="Helical" evidence="10">
    <location>
        <begin position="20"/>
        <end position="41"/>
    </location>
</feature>
<dbReference type="NCBIfam" id="TIGR02532">
    <property type="entry name" value="IV_pilin_GFxxxE"/>
    <property type="match status" value="1"/>
</dbReference>
<keyword evidence="12" id="KW-1185">Reference proteome</keyword>
<dbReference type="PIRSF" id="PIRSF029928">
    <property type="entry name" value="Late_competence_ComGC"/>
    <property type="match status" value="1"/>
</dbReference>
<evidence type="ECO:0000256" key="8">
    <source>
        <dbReference type="ARBA" id="ARBA00023287"/>
    </source>
</evidence>
<gene>
    <name evidence="11" type="primary">comGC</name>
    <name evidence="11" type="ORF">ACFFGS_12905</name>
</gene>
<evidence type="ECO:0000256" key="6">
    <source>
        <dbReference type="ARBA" id="ARBA00022989"/>
    </source>
</evidence>
<dbReference type="Pfam" id="PF07963">
    <property type="entry name" value="N_methyl"/>
    <property type="match status" value="1"/>
</dbReference>
<dbReference type="InterPro" id="IPR045584">
    <property type="entry name" value="Pilin-like"/>
</dbReference>
<evidence type="ECO:0000313" key="12">
    <source>
        <dbReference type="Proteomes" id="UP001589855"/>
    </source>
</evidence>
<evidence type="ECO:0000256" key="1">
    <source>
        <dbReference type="ARBA" id="ARBA00004162"/>
    </source>
</evidence>
<keyword evidence="7 10" id="KW-0472">Membrane</keyword>
<accession>A0ABV6K6B2</accession>
<protein>
    <submittedName>
        <fullName evidence="11">Competence type IV pilus major pilin ComGC</fullName>
    </submittedName>
</protein>
<dbReference type="NCBIfam" id="NF040999">
    <property type="entry name" value="pilin_ComGC"/>
    <property type="match status" value="1"/>
</dbReference>
<organism evidence="11 12">
    <name type="scientific">Lactiplantibacillus plajomi</name>
    <dbReference type="NCBI Taxonomy" id="1457217"/>
    <lineage>
        <taxon>Bacteria</taxon>
        <taxon>Bacillati</taxon>
        <taxon>Bacillota</taxon>
        <taxon>Bacilli</taxon>
        <taxon>Lactobacillales</taxon>
        <taxon>Lactobacillaceae</taxon>
        <taxon>Lactiplantibacillus</taxon>
    </lineage>
</organism>
<name>A0ABV6K6B2_9LACO</name>
<dbReference type="Gene3D" id="3.30.700.10">
    <property type="entry name" value="Glycoprotein, Type 4 Pilin"/>
    <property type="match status" value="1"/>
</dbReference>
<evidence type="ECO:0000256" key="4">
    <source>
        <dbReference type="ARBA" id="ARBA00022481"/>
    </source>
</evidence>
<sequence>MMKIKQAIKRAAAPQEGFTLIELVIVLGIISVMMLILIPNLNRQREVAMKRSDAALSRVVKNQAKAYAAEKNRPVSSVTLDELKEAHYLDEDQVQRAENKAYLPVNDDDASQK</sequence>
<proteinExistence type="inferred from homology"/>
<reference evidence="11 12" key="1">
    <citation type="submission" date="2024-09" db="EMBL/GenBank/DDBJ databases">
        <authorList>
            <person name="Sun Q."/>
            <person name="Mori K."/>
        </authorList>
    </citation>
    <scope>NUCLEOTIDE SEQUENCE [LARGE SCALE GENOMIC DNA]</scope>
    <source>
        <strain evidence="11 12">TBRC 4575</strain>
    </source>
</reference>
<dbReference type="RefSeq" id="WP_225425566.1">
    <property type="nucleotide sequence ID" value="NZ_BAABRM010000002.1"/>
</dbReference>
<dbReference type="Proteomes" id="UP001589855">
    <property type="component" value="Unassembled WGS sequence"/>
</dbReference>
<dbReference type="PROSITE" id="PS00409">
    <property type="entry name" value="PROKAR_NTER_METHYL"/>
    <property type="match status" value="1"/>
</dbReference>
<evidence type="ECO:0000256" key="3">
    <source>
        <dbReference type="ARBA" id="ARBA00022475"/>
    </source>
</evidence>
<evidence type="ECO:0000256" key="7">
    <source>
        <dbReference type="ARBA" id="ARBA00023136"/>
    </source>
</evidence>
<keyword evidence="5 10" id="KW-0812">Transmembrane</keyword>
<keyword evidence="8" id="KW-0178">Competence</keyword>
<comment type="subcellular location">
    <subcellularLocation>
        <location evidence="1">Cell membrane</location>
        <topology evidence="1">Single-pass membrane protein</topology>
    </subcellularLocation>
    <subcellularLocation>
        <location evidence="2">Cell surface</location>
    </subcellularLocation>
</comment>
<keyword evidence="3" id="KW-1003">Cell membrane</keyword>
<evidence type="ECO:0000256" key="5">
    <source>
        <dbReference type="ARBA" id="ARBA00022692"/>
    </source>
</evidence>
<dbReference type="InterPro" id="IPR012902">
    <property type="entry name" value="N_methyl_site"/>
</dbReference>
<keyword evidence="6 10" id="KW-1133">Transmembrane helix</keyword>